<feature type="transmembrane region" description="Helical" evidence="1">
    <location>
        <begin position="231"/>
        <end position="250"/>
    </location>
</feature>
<dbReference type="Pfam" id="PF04235">
    <property type="entry name" value="DUF418"/>
    <property type="match status" value="1"/>
</dbReference>
<accession>A0A7W6J9U8</accession>
<feature type="transmembrane region" description="Helical" evidence="1">
    <location>
        <begin position="340"/>
        <end position="358"/>
    </location>
</feature>
<dbReference type="RefSeq" id="WP_183201552.1">
    <property type="nucleotide sequence ID" value="NZ_BAAAER010000002.1"/>
</dbReference>
<feature type="transmembrane region" description="Helical" evidence="1">
    <location>
        <begin position="262"/>
        <end position="279"/>
    </location>
</feature>
<sequence>MAATDTMTGEAVAPAVRLAPVAPGDRIFNLDMLRGWAILGILAVNAITFAWPISAGMSEAARPYALTGIDAWGHWVTDVFFEDKFRTLFTMLFGVSIYLVGGERFDESRGKLLRSRLFWLAVFGLIHGLAIWCGDILLHYAYCGLLMMMMRSMKAGKLIWIGGGITLLWMLMSAAAPLAMNAMPPEFMAKVDAGQAGVTAQTILATVEAYHASASGAWIENAKAWMMVQGFSLFLVPVTVPLMMLGLGLFKSGFFSGRAPVWVYLLLVVATAANLWVFATNAWVEILAGPGEHPTRGLASAAGGLAPLVTLGYASMLILMTRFGLKFLTGVLAPVGRMAFTNYLTQSIIMASLFYLPWGPHWMGTMGPGQLWGVVGAVWVAQLIWSPIWLSVFQMGPLEWLWRCLTYGRLVSIRKAAVA</sequence>
<comment type="caution">
    <text evidence="3">The sequence shown here is derived from an EMBL/GenBank/DDBJ whole genome shotgun (WGS) entry which is preliminary data.</text>
</comment>
<keyword evidence="4" id="KW-1185">Reference proteome</keyword>
<feature type="transmembrane region" description="Helical" evidence="1">
    <location>
        <begin position="370"/>
        <end position="393"/>
    </location>
</feature>
<feature type="transmembrane region" description="Helical" evidence="1">
    <location>
        <begin position="117"/>
        <end position="138"/>
    </location>
</feature>
<keyword evidence="1" id="KW-1133">Transmembrane helix</keyword>
<evidence type="ECO:0000313" key="3">
    <source>
        <dbReference type="EMBL" id="MBB4081173.1"/>
    </source>
</evidence>
<name>A0A7W6J9U8_9CAUL</name>
<feature type="transmembrane region" description="Helical" evidence="1">
    <location>
        <begin position="299"/>
        <end position="319"/>
    </location>
</feature>
<dbReference type="AlphaFoldDB" id="A0A7W6J9U8"/>
<feature type="transmembrane region" description="Helical" evidence="1">
    <location>
        <begin position="33"/>
        <end position="53"/>
    </location>
</feature>
<feature type="transmembrane region" description="Helical" evidence="1">
    <location>
        <begin position="88"/>
        <end position="105"/>
    </location>
</feature>
<keyword evidence="1" id="KW-0472">Membrane</keyword>
<feature type="domain" description="DUF418" evidence="2">
    <location>
        <begin position="250"/>
        <end position="408"/>
    </location>
</feature>
<evidence type="ECO:0000259" key="2">
    <source>
        <dbReference type="Pfam" id="PF04235"/>
    </source>
</evidence>
<organism evidence="3 4">
    <name type="scientific">Brevundimonas lenta</name>
    <dbReference type="NCBI Taxonomy" id="424796"/>
    <lineage>
        <taxon>Bacteria</taxon>
        <taxon>Pseudomonadati</taxon>
        <taxon>Pseudomonadota</taxon>
        <taxon>Alphaproteobacteria</taxon>
        <taxon>Caulobacterales</taxon>
        <taxon>Caulobacteraceae</taxon>
        <taxon>Brevundimonas</taxon>
    </lineage>
</organism>
<dbReference type="EMBL" id="JACIDM010000001">
    <property type="protein sequence ID" value="MBB4081173.1"/>
    <property type="molecule type" value="Genomic_DNA"/>
</dbReference>
<gene>
    <name evidence="3" type="ORF">GGR12_000012</name>
</gene>
<reference evidence="3 4" key="1">
    <citation type="submission" date="2020-08" db="EMBL/GenBank/DDBJ databases">
        <title>Genomic Encyclopedia of Type Strains, Phase IV (KMG-IV): sequencing the most valuable type-strain genomes for metagenomic binning, comparative biology and taxonomic classification.</title>
        <authorList>
            <person name="Goeker M."/>
        </authorList>
    </citation>
    <scope>NUCLEOTIDE SEQUENCE [LARGE SCALE GENOMIC DNA]</scope>
    <source>
        <strain evidence="3 4">DSM 23960</strain>
    </source>
</reference>
<evidence type="ECO:0000313" key="4">
    <source>
        <dbReference type="Proteomes" id="UP000529946"/>
    </source>
</evidence>
<feature type="transmembrane region" description="Helical" evidence="1">
    <location>
        <begin position="158"/>
        <end position="180"/>
    </location>
</feature>
<evidence type="ECO:0000256" key="1">
    <source>
        <dbReference type="SAM" id="Phobius"/>
    </source>
</evidence>
<proteinExistence type="predicted"/>
<dbReference type="PANTHER" id="PTHR30590">
    <property type="entry name" value="INNER MEMBRANE PROTEIN"/>
    <property type="match status" value="1"/>
</dbReference>
<protein>
    <recommendedName>
        <fullName evidence="2">DUF418 domain-containing protein</fullName>
    </recommendedName>
</protein>
<dbReference type="InterPro" id="IPR052529">
    <property type="entry name" value="Bact_Transport_Assoc"/>
</dbReference>
<keyword evidence="1" id="KW-0812">Transmembrane</keyword>
<dbReference type="PANTHER" id="PTHR30590:SF2">
    <property type="entry name" value="INNER MEMBRANE PROTEIN"/>
    <property type="match status" value="1"/>
</dbReference>
<dbReference type="Proteomes" id="UP000529946">
    <property type="component" value="Unassembled WGS sequence"/>
</dbReference>
<dbReference type="InterPro" id="IPR007349">
    <property type="entry name" value="DUF418"/>
</dbReference>